<keyword evidence="4" id="KW-0967">Endosome</keyword>
<evidence type="ECO:0000256" key="2">
    <source>
        <dbReference type="ARBA" id="ARBA00004496"/>
    </source>
</evidence>
<dbReference type="SMART" id="SM01041">
    <property type="entry name" value="BRO1"/>
    <property type="match status" value="1"/>
</dbReference>
<evidence type="ECO:0000313" key="8">
    <source>
        <dbReference type="EMBL" id="WPK23045.1"/>
    </source>
</evidence>
<dbReference type="Gene3D" id="1.20.120.560">
    <property type="entry name" value="alix/aip1 in complex with the ypdl late domain"/>
    <property type="match status" value="1"/>
</dbReference>
<evidence type="ECO:0000256" key="3">
    <source>
        <dbReference type="ARBA" id="ARBA00022490"/>
    </source>
</evidence>
<gene>
    <name evidence="8" type="ORF">PUMCH_000269</name>
</gene>
<proteinExistence type="predicted"/>
<evidence type="ECO:0000256" key="6">
    <source>
        <dbReference type="SAM" id="MobiDB-lite"/>
    </source>
</evidence>
<feature type="compositionally biased region" description="Polar residues" evidence="6">
    <location>
        <begin position="867"/>
        <end position="876"/>
    </location>
</feature>
<comment type="subcellular location">
    <subcellularLocation>
        <location evidence="2">Cytoplasm</location>
    </subcellularLocation>
    <subcellularLocation>
        <location evidence="1">Endosome</location>
    </subcellularLocation>
</comment>
<dbReference type="GeneID" id="88171338"/>
<dbReference type="Pfam" id="PF13949">
    <property type="entry name" value="ALIX_LYPXL_bnd"/>
    <property type="match status" value="1"/>
</dbReference>
<dbReference type="PANTHER" id="PTHR23030:SF30">
    <property type="entry name" value="TYROSINE-PROTEIN PHOSPHATASE NON-RECEPTOR TYPE 23"/>
    <property type="match status" value="1"/>
</dbReference>
<sequence length="909" mass="102328">MKASLLTVPTKKTEEVNWSKPLTKYLLSVYGNTSEFLEDVKSFNKLRLDIRGAHADDTGIGLYMRYYSYLELVDLRVPMDVVNKHKSMKFIWHDAFVPSSLHEQFALAFEKASVLFNIGSLMTKAASVNYNISKRSTGGDEQAFKKAIRLYQEAAGVFEFLSKTFLNGPSNDLNPSTISFLINLCLAQVQEVFTLKAIDGDLEQKMNSVIAKLCTSTAQCFDECYKVISHLSTAEGASKVSNHSTYAVTESDVESLSGDEQLDFEYDPDKNGLPDEKVSAQLDPFWVSIIEVKALYYKSLACYFQGLQLESKNKYGEAISYLSKSSDLLAAIPTATLKSVAKSGGEDAFELLDNYKYQRDAVDIKLKDITKDNDLIYHDIIPNVATIVDPKPMKCGSAKPILISENESFSQVHEHSYTNFLSNVVPINVHELLSFYSEEKSQLLRAEIDENDVAAEKLASALECLKLPKALVTIKELLNTDQAHRASDSVHVSLPPDVISKVNEISASYERDIGNRKEIHKRREHIYNLINNSQKNIEKIQFSDSSAKFRDDLIRLKKSLYDAGNSDSRLFEPVDGENSQLFQTLGHGIQSSQFQTLFAIQANKVNPSFDINNEISLLDVDDSQLQEQSSSISGQITAIEDILNDLNVLKRERQNLLSSLKEDIHKDDISNVIMLNSKTKSTKEIKTEFFPEELKKFEVYLKKLDYLIKKQESVITELQNKWLKLETNPKVKEIQSLSTFQNTVLAEQVSRINQFNSSWRGYSAGLQQALEFYGQLLRFAEGLNRAIENEINNNQVSNSFSSLQLGSPAGSFGQFQRPEPHATQNQGLPPKPPRVNSNYSGEIRTEFQPEHQPSNRANRPQVEPQFSGFNSPSRPNQAGGPMNPPGQTLIYDEPSAYQPNMYNFFLKGN</sequence>
<organism evidence="8 9">
    <name type="scientific">Australozyma saopauloensis</name>
    <dbReference type="NCBI Taxonomy" id="291208"/>
    <lineage>
        <taxon>Eukaryota</taxon>
        <taxon>Fungi</taxon>
        <taxon>Dikarya</taxon>
        <taxon>Ascomycota</taxon>
        <taxon>Saccharomycotina</taxon>
        <taxon>Pichiomycetes</taxon>
        <taxon>Metschnikowiaceae</taxon>
        <taxon>Australozyma</taxon>
    </lineage>
</organism>
<dbReference type="PROSITE" id="PS51180">
    <property type="entry name" value="BRO1"/>
    <property type="match status" value="1"/>
</dbReference>
<feature type="region of interest" description="Disordered" evidence="6">
    <location>
        <begin position="807"/>
        <end position="893"/>
    </location>
</feature>
<protein>
    <recommendedName>
        <fullName evidence="5">BRO domain-containing protein 1</fullName>
    </recommendedName>
</protein>
<dbReference type="Proteomes" id="UP001338582">
    <property type="component" value="Chromosome 1"/>
</dbReference>
<dbReference type="Gene3D" id="1.25.40.280">
    <property type="entry name" value="alix/aip1 like domains"/>
    <property type="match status" value="1"/>
</dbReference>
<dbReference type="Gene3D" id="1.20.140.50">
    <property type="entry name" value="alix/aip1 like domains"/>
    <property type="match status" value="1"/>
</dbReference>
<keyword evidence="9" id="KW-1185">Reference proteome</keyword>
<dbReference type="KEGG" id="asau:88171338"/>
<name>A0AAX4H3C3_9ASCO</name>
<dbReference type="GO" id="GO:0005768">
    <property type="term" value="C:endosome"/>
    <property type="evidence" value="ECO:0007669"/>
    <property type="project" value="UniProtKB-SubCell"/>
</dbReference>
<reference evidence="8 9" key="1">
    <citation type="submission" date="2023-10" db="EMBL/GenBank/DDBJ databases">
        <title>Draft Genome Sequence of Candida saopaulonensis from a very Premature Infant with Sepsis.</title>
        <authorList>
            <person name="Ning Y."/>
            <person name="Dai R."/>
            <person name="Xiao M."/>
            <person name="Xu Y."/>
            <person name="Yan Q."/>
            <person name="Zhang L."/>
        </authorList>
    </citation>
    <scope>NUCLEOTIDE SEQUENCE [LARGE SCALE GENOMIC DNA]</scope>
    <source>
        <strain evidence="8 9">19XY460</strain>
    </source>
</reference>
<evidence type="ECO:0000256" key="5">
    <source>
        <dbReference type="ARBA" id="ARBA00041284"/>
    </source>
</evidence>
<evidence type="ECO:0000256" key="1">
    <source>
        <dbReference type="ARBA" id="ARBA00004177"/>
    </source>
</evidence>
<dbReference type="InterPro" id="IPR004328">
    <property type="entry name" value="BRO1_dom"/>
</dbReference>
<dbReference type="AlphaFoldDB" id="A0AAX4H3C3"/>
<dbReference type="InterPro" id="IPR025304">
    <property type="entry name" value="ALIX_V_dom"/>
</dbReference>
<dbReference type="GO" id="GO:0043328">
    <property type="term" value="P:protein transport to vacuole involved in ubiquitin-dependent protein catabolic process via the multivesicular body sorting pathway"/>
    <property type="evidence" value="ECO:0007669"/>
    <property type="project" value="TreeGrafter"/>
</dbReference>
<accession>A0AAX4H3C3</accession>
<dbReference type="PANTHER" id="PTHR23030">
    <property type="entry name" value="PCD6 INTERACTING PROTEIN-RELATED"/>
    <property type="match status" value="1"/>
</dbReference>
<evidence type="ECO:0000259" key="7">
    <source>
        <dbReference type="PROSITE" id="PS51180"/>
    </source>
</evidence>
<evidence type="ECO:0000313" key="9">
    <source>
        <dbReference type="Proteomes" id="UP001338582"/>
    </source>
</evidence>
<dbReference type="RefSeq" id="XP_062875432.1">
    <property type="nucleotide sequence ID" value="XM_063019362.1"/>
</dbReference>
<dbReference type="InterPro" id="IPR038499">
    <property type="entry name" value="BRO1_sf"/>
</dbReference>
<dbReference type="Pfam" id="PF03097">
    <property type="entry name" value="BRO1"/>
    <property type="match status" value="1"/>
</dbReference>
<dbReference type="EMBL" id="CP138894">
    <property type="protein sequence ID" value="WPK23045.1"/>
    <property type="molecule type" value="Genomic_DNA"/>
</dbReference>
<keyword evidence="3" id="KW-0963">Cytoplasm</keyword>
<evidence type="ECO:0000256" key="4">
    <source>
        <dbReference type="ARBA" id="ARBA00022753"/>
    </source>
</evidence>
<feature type="domain" description="BRO1" evidence="7">
    <location>
        <begin position="4"/>
        <end position="458"/>
    </location>
</feature>